<reference evidence="2 3" key="1">
    <citation type="submission" date="2016-09" db="EMBL/GenBank/DDBJ databases">
        <authorList>
            <person name="Doonan J."/>
            <person name="Pachebat J.A."/>
            <person name="Golyshin P.N."/>
            <person name="Denman S."/>
            <person name="Mcdonald J.E."/>
        </authorList>
    </citation>
    <scope>NUCLEOTIDE SEQUENCE [LARGE SCALE GENOMIC DNA]</scope>
    <source>
        <strain evidence="2 3">NCPPB 3934</strain>
    </source>
</reference>
<sequence length="353" mass="39769">MDRYKGMYRYSCMLDAVQRNSLLKIYNSQHNSLLDYSALNQRIDSAINISSADVSFPLVVSLHEEVKACCLVHFSHQEKIRSLGPLSFSILITDGDVSALSFLFSAIFSEAEKRSFIKHKDAVVYGPVHNSILINRGCRTFSGEPFTYQMPDNIPTLCDWITAAGGRKEKDLLEIIYDYNVRDTLLAHTDERLLERLQGVDFLFVQKEQIAARCQELAAVYNTAWHDNWGSSATTADEIAIAANNVPNIMGMIACKNGDVIGFTMMQFIADASGKRGRAFLSGVLPEYRQRGLSVVLTSKLSAIAIKQGIKKFSISWMLEDNKMIVRTMQKLTQHGKSQLRRYRIFAIAQKKT</sequence>
<dbReference type="AlphaFoldDB" id="A0A421DLI7"/>
<dbReference type="InterPro" id="IPR039968">
    <property type="entry name" value="BcerS-like"/>
</dbReference>
<dbReference type="InterPro" id="IPR016181">
    <property type="entry name" value="Acyl_CoA_acyltransferase"/>
</dbReference>
<dbReference type="Proteomes" id="UP000285648">
    <property type="component" value="Unassembled WGS sequence"/>
</dbReference>
<name>A0A421DLI7_9GAMM</name>
<dbReference type="PANTHER" id="PTHR41368:SF1">
    <property type="entry name" value="PROTEIN YGHO"/>
    <property type="match status" value="1"/>
</dbReference>
<dbReference type="PANTHER" id="PTHR41368">
    <property type="entry name" value="PROTEIN YGHO"/>
    <property type="match status" value="1"/>
</dbReference>
<dbReference type="EMBL" id="MJLZ01000035">
    <property type="protein sequence ID" value="RLM21093.1"/>
    <property type="molecule type" value="Genomic_DNA"/>
</dbReference>
<comment type="caution">
    <text evidence="2">The sequence shown here is derived from an EMBL/GenBank/DDBJ whole genome shotgun (WGS) entry which is preliminary data.</text>
</comment>
<dbReference type="SUPFAM" id="SSF55729">
    <property type="entry name" value="Acyl-CoA N-acyltransferases (Nat)"/>
    <property type="match status" value="1"/>
</dbReference>
<feature type="domain" description="N-acetyltransferase" evidence="1">
    <location>
        <begin position="205"/>
        <end position="353"/>
    </location>
</feature>
<evidence type="ECO:0000313" key="3">
    <source>
        <dbReference type="Proteomes" id="UP000285648"/>
    </source>
</evidence>
<keyword evidence="3" id="KW-1185">Reference proteome</keyword>
<dbReference type="RefSeq" id="WP_121575810.1">
    <property type="nucleotide sequence ID" value="NZ_MJLZ01000035.1"/>
</dbReference>
<evidence type="ECO:0000313" key="2">
    <source>
        <dbReference type="EMBL" id="RLM21093.1"/>
    </source>
</evidence>
<dbReference type="Pfam" id="PF00583">
    <property type="entry name" value="Acetyltransf_1"/>
    <property type="match status" value="1"/>
</dbReference>
<dbReference type="GO" id="GO:0016747">
    <property type="term" value="F:acyltransferase activity, transferring groups other than amino-acyl groups"/>
    <property type="evidence" value="ECO:0007669"/>
    <property type="project" value="InterPro"/>
</dbReference>
<dbReference type="CDD" id="cd04301">
    <property type="entry name" value="NAT_SF"/>
    <property type="match status" value="1"/>
</dbReference>
<proteinExistence type="predicted"/>
<gene>
    <name evidence="2" type="ORF">BIY29_14085</name>
</gene>
<evidence type="ECO:0000259" key="1">
    <source>
        <dbReference type="PROSITE" id="PS51186"/>
    </source>
</evidence>
<protein>
    <recommendedName>
        <fullName evidence="1">N-acetyltransferase domain-containing protein</fullName>
    </recommendedName>
</protein>
<dbReference type="PROSITE" id="PS51186">
    <property type="entry name" value="GNAT"/>
    <property type="match status" value="1"/>
</dbReference>
<dbReference type="Gene3D" id="3.40.630.30">
    <property type="match status" value="1"/>
</dbReference>
<dbReference type="OrthoDB" id="9806005at2"/>
<accession>A0A421DLI7</accession>
<dbReference type="InterPro" id="IPR000182">
    <property type="entry name" value="GNAT_dom"/>
</dbReference>
<organism evidence="2 3">
    <name type="scientific">Brenneria alni</name>
    <dbReference type="NCBI Taxonomy" id="71656"/>
    <lineage>
        <taxon>Bacteria</taxon>
        <taxon>Pseudomonadati</taxon>
        <taxon>Pseudomonadota</taxon>
        <taxon>Gammaproteobacteria</taxon>
        <taxon>Enterobacterales</taxon>
        <taxon>Pectobacteriaceae</taxon>
        <taxon>Brenneria</taxon>
    </lineage>
</organism>